<feature type="domain" description="IstB-like ATP-binding" evidence="1">
    <location>
        <begin position="18"/>
        <end position="73"/>
    </location>
</feature>
<evidence type="ECO:0000313" key="2">
    <source>
        <dbReference type="EMBL" id="CUN52319.1"/>
    </source>
</evidence>
<proteinExistence type="predicted"/>
<evidence type="ECO:0000259" key="1">
    <source>
        <dbReference type="Pfam" id="PF01695"/>
    </source>
</evidence>
<dbReference type="Gene3D" id="3.40.50.300">
    <property type="entry name" value="P-loop containing nucleotide triphosphate hydrolases"/>
    <property type="match status" value="1"/>
</dbReference>
<reference evidence="2 3" key="1">
    <citation type="submission" date="2015-09" db="EMBL/GenBank/DDBJ databases">
        <authorList>
            <consortium name="Pathogen Informatics"/>
        </authorList>
    </citation>
    <scope>NUCLEOTIDE SEQUENCE [LARGE SCALE GENOMIC DNA]</scope>
    <source>
        <strain evidence="2 3">2789STDY5608828</strain>
    </source>
</reference>
<dbReference type="AlphaFoldDB" id="A0A173XL00"/>
<dbReference type="GO" id="GO:0005524">
    <property type="term" value="F:ATP binding"/>
    <property type="evidence" value="ECO:0007669"/>
    <property type="project" value="InterPro"/>
</dbReference>
<dbReference type="STRING" id="187979.ERS852385_00664"/>
<sequence>MTMGNFDDENEENCLTENIPTYKTFEGYEYGHIQFPLLFSREELESCQFIREHKNLILYGPVGTGKTLAIAFSPREDDAQR</sequence>
<dbReference type="InterPro" id="IPR027417">
    <property type="entry name" value="P-loop_NTPase"/>
</dbReference>
<name>A0A173XL00_9FIRM</name>
<dbReference type="Proteomes" id="UP000095546">
    <property type="component" value="Unassembled WGS sequence"/>
</dbReference>
<gene>
    <name evidence="2" type="ORF">ERS852385_00664</name>
</gene>
<organism evidence="2 3">
    <name type="scientific">Mitsuokella jalaludinii</name>
    <dbReference type="NCBI Taxonomy" id="187979"/>
    <lineage>
        <taxon>Bacteria</taxon>
        <taxon>Bacillati</taxon>
        <taxon>Bacillota</taxon>
        <taxon>Negativicutes</taxon>
        <taxon>Selenomonadales</taxon>
        <taxon>Selenomonadaceae</taxon>
        <taxon>Mitsuokella</taxon>
    </lineage>
</organism>
<keyword evidence="3" id="KW-1185">Reference proteome</keyword>
<dbReference type="OrthoDB" id="1634151at2"/>
<dbReference type="EMBL" id="CYYU01000002">
    <property type="protein sequence ID" value="CUN52319.1"/>
    <property type="molecule type" value="Genomic_DNA"/>
</dbReference>
<dbReference type="SUPFAM" id="SSF52540">
    <property type="entry name" value="P-loop containing nucleoside triphosphate hydrolases"/>
    <property type="match status" value="1"/>
</dbReference>
<dbReference type="InterPro" id="IPR002611">
    <property type="entry name" value="IstB_ATP-bd"/>
</dbReference>
<protein>
    <submittedName>
        <fullName evidence="2">Transposase/IS protein</fullName>
    </submittedName>
</protein>
<evidence type="ECO:0000313" key="3">
    <source>
        <dbReference type="Proteomes" id="UP000095546"/>
    </source>
</evidence>
<accession>A0A173XL00</accession>
<dbReference type="Pfam" id="PF01695">
    <property type="entry name" value="IstB_IS21"/>
    <property type="match status" value="1"/>
</dbReference>